<accession>A0A366EU72</accession>
<comment type="caution">
    <text evidence="9">The sequence shown here is derived from an EMBL/GenBank/DDBJ whole genome shotgun (WGS) entry which is preliminary data.</text>
</comment>
<evidence type="ECO:0000256" key="5">
    <source>
        <dbReference type="ARBA" id="ARBA00022989"/>
    </source>
</evidence>
<dbReference type="RefSeq" id="WP_181778056.1">
    <property type="nucleotide sequence ID" value="NZ_QNRJ01000003.1"/>
</dbReference>
<feature type="transmembrane region" description="Helical" evidence="7">
    <location>
        <begin position="168"/>
        <end position="186"/>
    </location>
</feature>
<evidence type="ECO:0000256" key="3">
    <source>
        <dbReference type="ARBA" id="ARBA00022475"/>
    </source>
</evidence>
<dbReference type="Proteomes" id="UP000252118">
    <property type="component" value="Unassembled WGS sequence"/>
</dbReference>
<dbReference type="Pfam" id="PF09335">
    <property type="entry name" value="VTT_dom"/>
    <property type="match status" value="1"/>
</dbReference>
<reference evidence="9 10" key="1">
    <citation type="submission" date="2018-06" db="EMBL/GenBank/DDBJ databases">
        <title>Freshwater and sediment microbial communities from various areas in North America, analyzing microbe dynamics in response to fracking.</title>
        <authorList>
            <person name="Lamendella R."/>
        </authorList>
    </citation>
    <scope>NUCLEOTIDE SEQUENCE [LARGE SCALE GENOMIC DNA]</scope>
    <source>
        <strain evidence="9 10">97B</strain>
    </source>
</reference>
<evidence type="ECO:0000313" key="10">
    <source>
        <dbReference type="Proteomes" id="UP000252118"/>
    </source>
</evidence>
<keyword evidence="4 7" id="KW-0812">Transmembrane</keyword>
<dbReference type="PANTHER" id="PTHR42709">
    <property type="entry name" value="ALKALINE PHOSPHATASE LIKE PROTEIN"/>
    <property type="match status" value="1"/>
</dbReference>
<gene>
    <name evidence="9" type="ORF">DET59_10379</name>
</gene>
<dbReference type="InterPro" id="IPR032816">
    <property type="entry name" value="VTT_dom"/>
</dbReference>
<comment type="subcellular location">
    <subcellularLocation>
        <location evidence="1">Cell membrane</location>
        <topology evidence="1">Multi-pass membrane protein</topology>
    </subcellularLocation>
</comment>
<feature type="transmembrane region" description="Helical" evidence="7">
    <location>
        <begin position="101"/>
        <end position="122"/>
    </location>
</feature>
<dbReference type="GO" id="GO:0005886">
    <property type="term" value="C:plasma membrane"/>
    <property type="evidence" value="ECO:0007669"/>
    <property type="project" value="UniProtKB-SubCell"/>
</dbReference>
<feature type="transmembrane region" description="Helical" evidence="7">
    <location>
        <begin position="50"/>
        <end position="71"/>
    </location>
</feature>
<feature type="transmembrane region" description="Helical" evidence="7">
    <location>
        <begin position="12"/>
        <end position="43"/>
    </location>
</feature>
<evidence type="ECO:0000256" key="1">
    <source>
        <dbReference type="ARBA" id="ARBA00004651"/>
    </source>
</evidence>
<evidence type="ECO:0000256" key="4">
    <source>
        <dbReference type="ARBA" id="ARBA00022692"/>
    </source>
</evidence>
<evidence type="ECO:0000256" key="2">
    <source>
        <dbReference type="ARBA" id="ARBA00010792"/>
    </source>
</evidence>
<evidence type="ECO:0000256" key="7">
    <source>
        <dbReference type="SAM" id="Phobius"/>
    </source>
</evidence>
<feature type="transmembrane region" description="Helical" evidence="7">
    <location>
        <begin position="129"/>
        <end position="148"/>
    </location>
</feature>
<keyword evidence="6 7" id="KW-0472">Membrane</keyword>
<sequence length="196" mass="21823">MEEIMANHTADWGVWSVLLSLFIEGSAFPFVGTFFIVTMGFILELTWLEIGVISLVGSLLYTVGSYIPYFISLTLGVKLEAKLNPEKRKKLKEAQEKFSSYGIWSVAIASPLHLGNVIPFMAGMAKMNLKVYSLLTMLGIAPSTFLFLSIGKFYEGDREVIMGLAEEYQLLVLTGFVLVTALYILFKRKREKGIGG</sequence>
<evidence type="ECO:0000259" key="8">
    <source>
        <dbReference type="Pfam" id="PF09335"/>
    </source>
</evidence>
<dbReference type="PANTHER" id="PTHR42709:SF6">
    <property type="entry name" value="UNDECAPRENYL PHOSPHATE TRANSPORTER A"/>
    <property type="match status" value="1"/>
</dbReference>
<evidence type="ECO:0000256" key="6">
    <source>
        <dbReference type="ARBA" id="ARBA00023136"/>
    </source>
</evidence>
<comment type="similarity">
    <text evidence="2">Belongs to the DedA family.</text>
</comment>
<keyword evidence="5 7" id="KW-1133">Transmembrane helix</keyword>
<evidence type="ECO:0000313" key="9">
    <source>
        <dbReference type="EMBL" id="RBP05953.1"/>
    </source>
</evidence>
<dbReference type="EMBL" id="QNRJ01000003">
    <property type="protein sequence ID" value="RBP05953.1"/>
    <property type="molecule type" value="Genomic_DNA"/>
</dbReference>
<dbReference type="AlphaFoldDB" id="A0A366EU72"/>
<protein>
    <submittedName>
        <fullName evidence="9">Membrane protein DedA with SNARE-associated domain</fullName>
    </submittedName>
</protein>
<proteinExistence type="inferred from homology"/>
<dbReference type="InterPro" id="IPR051311">
    <property type="entry name" value="DedA_domain"/>
</dbReference>
<organism evidence="9 10">
    <name type="scientific">Rossellomorea aquimaris</name>
    <dbReference type="NCBI Taxonomy" id="189382"/>
    <lineage>
        <taxon>Bacteria</taxon>
        <taxon>Bacillati</taxon>
        <taxon>Bacillota</taxon>
        <taxon>Bacilli</taxon>
        <taxon>Bacillales</taxon>
        <taxon>Bacillaceae</taxon>
        <taxon>Rossellomorea</taxon>
    </lineage>
</organism>
<feature type="domain" description="VTT" evidence="8">
    <location>
        <begin position="32"/>
        <end position="152"/>
    </location>
</feature>
<keyword evidence="3" id="KW-1003">Cell membrane</keyword>
<name>A0A366EU72_9BACI</name>